<sequence>MPDWEEWEDYYNDNYYGTTKPPIIIMPSLRSLEIEWCPRLKALPNYILQNSTLRTLQIHCCNLLEQRYNKERGEDWYKISHISHVQIISFPSS</sequence>
<protein>
    <submittedName>
        <fullName evidence="1">Disease resistance protein RGA2-like</fullName>
    </submittedName>
</protein>
<dbReference type="InterPro" id="IPR032675">
    <property type="entry name" value="LRR_dom_sf"/>
</dbReference>
<organism evidence="1">
    <name type="scientific">Rhizophora mucronata</name>
    <name type="common">Asiatic mangrove</name>
    <dbReference type="NCBI Taxonomy" id="61149"/>
    <lineage>
        <taxon>Eukaryota</taxon>
        <taxon>Viridiplantae</taxon>
        <taxon>Streptophyta</taxon>
        <taxon>Embryophyta</taxon>
        <taxon>Tracheophyta</taxon>
        <taxon>Spermatophyta</taxon>
        <taxon>Magnoliopsida</taxon>
        <taxon>eudicotyledons</taxon>
        <taxon>Gunneridae</taxon>
        <taxon>Pentapetalae</taxon>
        <taxon>rosids</taxon>
        <taxon>fabids</taxon>
        <taxon>Malpighiales</taxon>
        <taxon>Rhizophoraceae</taxon>
        <taxon>Rhizophora</taxon>
    </lineage>
</organism>
<proteinExistence type="predicted"/>
<dbReference type="SUPFAM" id="SSF52047">
    <property type="entry name" value="RNI-like"/>
    <property type="match status" value="1"/>
</dbReference>
<evidence type="ECO:0000313" key="1">
    <source>
        <dbReference type="EMBL" id="MBX21701.1"/>
    </source>
</evidence>
<dbReference type="EMBL" id="GGEC01041217">
    <property type="protein sequence ID" value="MBX21701.1"/>
    <property type="molecule type" value="Transcribed_RNA"/>
</dbReference>
<reference evidence="1" key="1">
    <citation type="submission" date="2018-02" db="EMBL/GenBank/DDBJ databases">
        <title>Rhizophora mucronata_Transcriptome.</title>
        <authorList>
            <person name="Meera S.P."/>
            <person name="Sreeshan A."/>
            <person name="Augustine A."/>
        </authorList>
    </citation>
    <scope>NUCLEOTIDE SEQUENCE</scope>
    <source>
        <tissue evidence="1">Leaf</tissue>
    </source>
</reference>
<dbReference type="AlphaFoldDB" id="A0A2P2LUR1"/>
<dbReference type="Gene3D" id="3.80.10.10">
    <property type="entry name" value="Ribonuclease Inhibitor"/>
    <property type="match status" value="1"/>
</dbReference>
<name>A0A2P2LUR1_RHIMU</name>
<accession>A0A2P2LUR1</accession>